<feature type="transmembrane region" description="Helical" evidence="2">
    <location>
        <begin position="21"/>
        <end position="44"/>
    </location>
</feature>
<dbReference type="AlphaFoldDB" id="A0ABD5SMQ4"/>
<accession>A0ABD5SMQ4</accession>
<keyword evidence="2" id="KW-1133">Transmembrane helix</keyword>
<reference evidence="3 4" key="1">
    <citation type="journal article" date="2019" name="Int. J. Syst. Evol. Microbiol.">
        <title>The Global Catalogue of Microorganisms (GCM) 10K type strain sequencing project: providing services to taxonomists for standard genome sequencing and annotation.</title>
        <authorList>
            <consortium name="The Broad Institute Genomics Platform"/>
            <consortium name="The Broad Institute Genome Sequencing Center for Infectious Disease"/>
            <person name="Wu L."/>
            <person name="Ma J."/>
        </authorList>
    </citation>
    <scope>NUCLEOTIDE SEQUENCE [LARGE SCALE GENOMIC DNA]</scope>
    <source>
        <strain evidence="3 4">LMG 29247</strain>
    </source>
</reference>
<feature type="compositionally biased region" description="Low complexity" evidence="1">
    <location>
        <begin position="143"/>
        <end position="166"/>
    </location>
</feature>
<name>A0ABD5SMQ4_9EURY</name>
<dbReference type="RefSeq" id="WP_273739263.1">
    <property type="nucleotide sequence ID" value="NZ_JAQIVI010000231.1"/>
</dbReference>
<evidence type="ECO:0000256" key="2">
    <source>
        <dbReference type="SAM" id="Phobius"/>
    </source>
</evidence>
<keyword evidence="4" id="KW-1185">Reference proteome</keyword>
<dbReference type="EMBL" id="JBHSWV010000231">
    <property type="protein sequence ID" value="MFC6766298.1"/>
    <property type="molecule type" value="Genomic_DNA"/>
</dbReference>
<keyword evidence="2" id="KW-0812">Transmembrane</keyword>
<dbReference type="Proteomes" id="UP001596383">
    <property type="component" value="Unassembled WGS sequence"/>
</dbReference>
<gene>
    <name evidence="3" type="ORF">ACFQE6_15260</name>
</gene>
<feature type="region of interest" description="Disordered" evidence="1">
    <location>
        <begin position="129"/>
        <end position="166"/>
    </location>
</feature>
<keyword evidence="2" id="KW-0472">Membrane</keyword>
<feature type="transmembrane region" description="Helical" evidence="2">
    <location>
        <begin position="64"/>
        <end position="86"/>
    </location>
</feature>
<sequence length="166" mass="17745">MKYTDALRWTLLYRAMATGAFLTGLALLGIGLVAGFGEAISLFVSDFPSNVGPAIEQANPIITLIFGALGVLTWQIGKTYALFVTLPRSIARRSAKSNKRDSQVHEEIQELDERLANVEAEMTAIREGVQQLSHETTADDSDVGIGSDDSVTINSSPTDDPGSSGD</sequence>
<organism evidence="3 4">
    <name type="scientific">Natrinema soli</name>
    <dbReference type="NCBI Taxonomy" id="1930624"/>
    <lineage>
        <taxon>Archaea</taxon>
        <taxon>Methanobacteriati</taxon>
        <taxon>Methanobacteriota</taxon>
        <taxon>Stenosarchaea group</taxon>
        <taxon>Halobacteria</taxon>
        <taxon>Halobacteriales</taxon>
        <taxon>Natrialbaceae</taxon>
        <taxon>Natrinema</taxon>
    </lineage>
</organism>
<proteinExistence type="predicted"/>
<comment type="caution">
    <text evidence="3">The sequence shown here is derived from an EMBL/GenBank/DDBJ whole genome shotgun (WGS) entry which is preliminary data.</text>
</comment>
<evidence type="ECO:0000313" key="3">
    <source>
        <dbReference type="EMBL" id="MFC6766298.1"/>
    </source>
</evidence>
<protein>
    <submittedName>
        <fullName evidence="3">Uncharacterized protein</fullName>
    </submittedName>
</protein>
<evidence type="ECO:0000313" key="4">
    <source>
        <dbReference type="Proteomes" id="UP001596383"/>
    </source>
</evidence>
<evidence type="ECO:0000256" key="1">
    <source>
        <dbReference type="SAM" id="MobiDB-lite"/>
    </source>
</evidence>